<evidence type="ECO:0000256" key="5">
    <source>
        <dbReference type="ARBA" id="ARBA00022777"/>
    </source>
</evidence>
<dbReference type="OMA" id="TVKPMHE"/>
<keyword evidence="4" id="KW-0547">Nucleotide-binding</keyword>
<dbReference type="STRING" id="13706.A0A1X2H0I3"/>
<dbReference type="InterPro" id="IPR000764">
    <property type="entry name" value="Uridine_kinase-like"/>
</dbReference>
<comment type="caution">
    <text evidence="8">The sequence shown here is derived from an EMBL/GenBank/DDBJ whole genome shotgun (WGS) entry which is preliminary data.</text>
</comment>
<evidence type="ECO:0000313" key="9">
    <source>
        <dbReference type="Proteomes" id="UP000242180"/>
    </source>
</evidence>
<organism evidence="8 9">
    <name type="scientific">Syncephalastrum racemosum</name>
    <name type="common">Filamentous fungus</name>
    <dbReference type="NCBI Taxonomy" id="13706"/>
    <lineage>
        <taxon>Eukaryota</taxon>
        <taxon>Fungi</taxon>
        <taxon>Fungi incertae sedis</taxon>
        <taxon>Mucoromycota</taxon>
        <taxon>Mucoromycotina</taxon>
        <taxon>Mucoromycetes</taxon>
        <taxon>Mucorales</taxon>
        <taxon>Syncephalastraceae</taxon>
        <taxon>Syncephalastrum</taxon>
    </lineage>
</organism>
<evidence type="ECO:0000256" key="3">
    <source>
        <dbReference type="ARBA" id="ARBA00022679"/>
    </source>
</evidence>
<dbReference type="EMBL" id="MCGN01000012">
    <property type="protein sequence ID" value="ORY90494.1"/>
    <property type="molecule type" value="Genomic_DNA"/>
</dbReference>
<dbReference type="Pfam" id="PF00485">
    <property type="entry name" value="PRK"/>
    <property type="match status" value="1"/>
</dbReference>
<keyword evidence="9" id="KW-1185">Reference proteome</keyword>
<feature type="compositionally biased region" description="Low complexity" evidence="6">
    <location>
        <begin position="265"/>
        <end position="284"/>
    </location>
</feature>
<dbReference type="UniPathway" id="UPA00579">
    <property type="reaction ID" value="UER00640"/>
</dbReference>
<evidence type="ECO:0000256" key="6">
    <source>
        <dbReference type="SAM" id="MobiDB-lite"/>
    </source>
</evidence>
<dbReference type="GO" id="GO:0005524">
    <property type="term" value="F:ATP binding"/>
    <property type="evidence" value="ECO:0007669"/>
    <property type="project" value="InterPro"/>
</dbReference>
<sequence length="304" mass="34138">MSIDSSAYNDPSYFKLAPQSSMLVAVAGGADAGKRNVCDLLMTRLSGHYAAKLTTLSLTDFYRELTEEERASYEQGQYNMDHPEAYDFDLLYETLMQLISGHAADVPVFDMLTHTRTGTRRVEPVDVILVEGTLVLYPKQVRDLFFMKVFIDVDSDQRLARRVSKPDHSYRNGRRMTLQEILVEYVEFVKPMFDDFVSPSKKFADIIIPRGTENPAALQVLGHHLEDHLKSRARANEQSSHNGTPSTKRSKSPTPLWSRRQVHQGLLSPTPSASSSAGPSRAGSFRNLELLGSPAERAYKQVPE</sequence>
<evidence type="ECO:0000313" key="8">
    <source>
        <dbReference type="EMBL" id="ORY90494.1"/>
    </source>
</evidence>
<feature type="region of interest" description="Disordered" evidence="6">
    <location>
        <begin position="232"/>
        <end position="304"/>
    </location>
</feature>
<name>A0A1X2H0I3_SYNRA</name>
<feature type="domain" description="Phosphoribulokinase/uridine kinase" evidence="7">
    <location>
        <begin position="24"/>
        <end position="214"/>
    </location>
</feature>
<dbReference type="UniPathway" id="UPA00574">
    <property type="reaction ID" value="UER00637"/>
</dbReference>
<dbReference type="GO" id="GO:0044211">
    <property type="term" value="P:CTP salvage"/>
    <property type="evidence" value="ECO:0007669"/>
    <property type="project" value="UniProtKB-UniPathway"/>
</dbReference>
<dbReference type="Proteomes" id="UP000242180">
    <property type="component" value="Unassembled WGS sequence"/>
</dbReference>
<keyword evidence="5 8" id="KW-0418">Kinase</keyword>
<dbReference type="SUPFAM" id="SSF52540">
    <property type="entry name" value="P-loop containing nucleoside triphosphate hydrolases"/>
    <property type="match status" value="1"/>
</dbReference>
<dbReference type="InterPro" id="IPR006083">
    <property type="entry name" value="PRK/URK"/>
</dbReference>
<dbReference type="AlphaFoldDB" id="A0A1X2H0I3"/>
<dbReference type="PRINTS" id="PR00988">
    <property type="entry name" value="URIDINKINASE"/>
</dbReference>
<keyword evidence="3" id="KW-0808">Transferase</keyword>
<dbReference type="CDD" id="cd02023">
    <property type="entry name" value="UMPK"/>
    <property type="match status" value="1"/>
</dbReference>
<gene>
    <name evidence="8" type="ORF">BCR43DRAFT_499393</name>
</gene>
<accession>A0A1X2H0I3</accession>
<reference evidence="8 9" key="1">
    <citation type="submission" date="2016-07" db="EMBL/GenBank/DDBJ databases">
        <title>Pervasive Adenine N6-methylation of Active Genes in Fungi.</title>
        <authorList>
            <consortium name="DOE Joint Genome Institute"/>
            <person name="Mondo S.J."/>
            <person name="Dannebaum R.O."/>
            <person name="Kuo R.C."/>
            <person name="Labutti K."/>
            <person name="Haridas S."/>
            <person name="Kuo A."/>
            <person name="Salamov A."/>
            <person name="Ahrendt S.R."/>
            <person name="Lipzen A."/>
            <person name="Sullivan W."/>
            <person name="Andreopoulos W.B."/>
            <person name="Clum A."/>
            <person name="Lindquist E."/>
            <person name="Daum C."/>
            <person name="Ramamoorthy G.K."/>
            <person name="Gryganskyi A."/>
            <person name="Culley D."/>
            <person name="Magnuson J.K."/>
            <person name="James T.Y."/>
            <person name="O'Malley M.A."/>
            <person name="Stajich J.E."/>
            <person name="Spatafora J.W."/>
            <person name="Visel A."/>
            <person name="Grigoriev I.V."/>
        </authorList>
    </citation>
    <scope>NUCLEOTIDE SEQUENCE [LARGE SCALE GENOMIC DNA]</scope>
    <source>
        <strain evidence="8 9">NRRL 2496</strain>
    </source>
</reference>
<dbReference type="GO" id="GO:0004849">
    <property type="term" value="F:uridine kinase activity"/>
    <property type="evidence" value="ECO:0007669"/>
    <property type="project" value="UniProtKB-EC"/>
</dbReference>
<feature type="compositionally biased region" description="Polar residues" evidence="6">
    <location>
        <begin position="236"/>
        <end position="255"/>
    </location>
</feature>
<protein>
    <recommendedName>
        <fullName evidence="2">uridine/cytidine kinase</fullName>
        <ecNumber evidence="2">2.7.1.48</ecNumber>
    </recommendedName>
</protein>
<evidence type="ECO:0000259" key="7">
    <source>
        <dbReference type="Pfam" id="PF00485"/>
    </source>
</evidence>
<evidence type="ECO:0000256" key="1">
    <source>
        <dbReference type="ARBA" id="ARBA00004690"/>
    </source>
</evidence>
<proteinExistence type="predicted"/>
<dbReference type="OrthoDB" id="738517at2759"/>
<comment type="pathway">
    <text evidence="1">Pyrimidine metabolism; UMP biosynthesis via salvage pathway; UMP from uridine: step 1/1.</text>
</comment>
<dbReference type="InParanoid" id="A0A1X2H0I3"/>
<dbReference type="Gene3D" id="3.40.50.300">
    <property type="entry name" value="P-loop containing nucleotide triphosphate hydrolases"/>
    <property type="match status" value="1"/>
</dbReference>
<dbReference type="FunCoup" id="A0A1X2H0I3">
    <property type="interactions" value="57"/>
</dbReference>
<dbReference type="GO" id="GO:0044206">
    <property type="term" value="P:UMP salvage"/>
    <property type="evidence" value="ECO:0007669"/>
    <property type="project" value="UniProtKB-UniPathway"/>
</dbReference>
<evidence type="ECO:0000256" key="2">
    <source>
        <dbReference type="ARBA" id="ARBA00012137"/>
    </source>
</evidence>
<dbReference type="PANTHER" id="PTHR10285">
    <property type="entry name" value="URIDINE KINASE"/>
    <property type="match status" value="1"/>
</dbReference>
<dbReference type="EC" id="2.7.1.48" evidence="2"/>
<dbReference type="InterPro" id="IPR027417">
    <property type="entry name" value="P-loop_NTPase"/>
</dbReference>
<evidence type="ECO:0000256" key="4">
    <source>
        <dbReference type="ARBA" id="ARBA00022741"/>
    </source>
</evidence>